<dbReference type="SMART" id="SM00244">
    <property type="entry name" value="PHB"/>
    <property type="match status" value="1"/>
</dbReference>
<dbReference type="NCBIfam" id="TIGR01933">
    <property type="entry name" value="hflK"/>
    <property type="match status" value="1"/>
</dbReference>
<evidence type="ECO:0000313" key="10">
    <source>
        <dbReference type="Proteomes" id="UP001321450"/>
    </source>
</evidence>
<keyword evidence="5 6" id="KW-0472">Membrane</keyword>
<dbReference type="InterPro" id="IPR001107">
    <property type="entry name" value="Band_7"/>
</dbReference>
<dbReference type="KEGG" id="meiy:MIN45_P0462"/>
<feature type="domain" description="Band 7" evidence="8">
    <location>
        <begin position="69"/>
        <end position="241"/>
    </location>
</feature>
<keyword evidence="9" id="KW-0378">Hydrolase</keyword>
<dbReference type="Gene3D" id="3.30.479.30">
    <property type="entry name" value="Band 7 domain"/>
    <property type="match status" value="1"/>
</dbReference>
<dbReference type="AlphaFoldDB" id="A0AAU9C6T8"/>
<dbReference type="EMBL" id="AP024718">
    <property type="protein sequence ID" value="BCX88095.1"/>
    <property type="molecule type" value="Genomic_DNA"/>
</dbReference>
<dbReference type="GO" id="GO:0006508">
    <property type="term" value="P:proteolysis"/>
    <property type="evidence" value="ECO:0007669"/>
    <property type="project" value="UniProtKB-KW"/>
</dbReference>
<protein>
    <recommendedName>
        <fullName evidence="6">Protein HflK</fullName>
    </recommendedName>
</protein>
<dbReference type="PANTHER" id="PTHR43327:SF2">
    <property type="entry name" value="MODULATOR OF FTSH PROTEASE HFLK"/>
    <property type="match status" value="1"/>
</dbReference>
<accession>A0AAU9C6T8</accession>
<dbReference type="InterPro" id="IPR020980">
    <property type="entry name" value="Membrane_HflK_N"/>
</dbReference>
<dbReference type="InterPro" id="IPR050710">
    <property type="entry name" value="Band7/mec-2_domain"/>
</dbReference>
<feature type="transmembrane region" description="Helical" evidence="6">
    <location>
        <begin position="53"/>
        <end position="74"/>
    </location>
</feature>
<keyword evidence="4 6" id="KW-1133">Transmembrane helix</keyword>
<evidence type="ECO:0000256" key="2">
    <source>
        <dbReference type="ARBA" id="ARBA00006971"/>
    </source>
</evidence>
<dbReference type="PANTHER" id="PTHR43327">
    <property type="entry name" value="STOMATIN-LIKE PROTEIN 2, MITOCHONDRIAL"/>
    <property type="match status" value="1"/>
</dbReference>
<evidence type="ECO:0000256" key="1">
    <source>
        <dbReference type="ARBA" id="ARBA00004167"/>
    </source>
</evidence>
<keyword evidence="10" id="KW-1185">Reference proteome</keyword>
<comment type="similarity">
    <text evidence="2 6">Belongs to the band 7/mec-2 family. HflK subfamily.</text>
</comment>
<evidence type="ECO:0000256" key="5">
    <source>
        <dbReference type="ARBA" id="ARBA00023136"/>
    </source>
</evidence>
<dbReference type="Pfam" id="PF12221">
    <property type="entry name" value="HflK_N"/>
    <property type="match status" value="1"/>
</dbReference>
<evidence type="ECO:0000256" key="4">
    <source>
        <dbReference type="ARBA" id="ARBA00022989"/>
    </source>
</evidence>
<dbReference type="RefSeq" id="WP_286293150.1">
    <property type="nucleotide sequence ID" value="NZ_AP024718.1"/>
</dbReference>
<dbReference type="InterPro" id="IPR036013">
    <property type="entry name" value="Band_7/SPFH_dom_sf"/>
</dbReference>
<dbReference type="GO" id="GO:0008233">
    <property type="term" value="F:peptidase activity"/>
    <property type="evidence" value="ECO:0007669"/>
    <property type="project" value="UniProtKB-KW"/>
</dbReference>
<sequence>MSWNEPGGGKKDPWSGQEPGGSPPDLEEIIRSLQEKIGRLFGGGGGGATASAFVVWALVGIVFILWLLSGFYIVDEGNRGVVTRFGRYTETTMPGLHWHVPYPVEAVDIVDVEHQRFLELGYRTGVGSVPQEALMLTGDENIVDVRLAVQYTVSSARDFLFNIKDPEKTLREVTESALREVVGQHTMDFVLTEGRSEIAAEVKKLVQQIMNSYGSGIAVETVNLVDAQPPEEVQDAFEDAIKAREDKQRFINEAQAYANEVIPKARGQAARILEEAQGYKQKMIAKAQGEASRFEQILAEYEQAPEVTRTRLYLDALEAVFSKTETIMVDVKGGNNLLYLPLDRLKAAAVPNLPHSQTVLSGPAAAQQMLQRQPLRRVVRGREGRGR</sequence>
<gene>
    <name evidence="9" type="ORF">MIN45_P0462</name>
</gene>
<evidence type="ECO:0000256" key="3">
    <source>
        <dbReference type="ARBA" id="ARBA00022692"/>
    </source>
</evidence>
<dbReference type="GO" id="GO:0016020">
    <property type="term" value="C:membrane"/>
    <property type="evidence" value="ECO:0007669"/>
    <property type="project" value="UniProtKB-SubCell"/>
</dbReference>
<organism evidence="9 10">
    <name type="scientific">Methylomarinovum tepidoasis</name>
    <dbReference type="NCBI Taxonomy" id="2840183"/>
    <lineage>
        <taxon>Bacteria</taxon>
        <taxon>Pseudomonadati</taxon>
        <taxon>Pseudomonadota</taxon>
        <taxon>Gammaproteobacteria</taxon>
        <taxon>Methylococcales</taxon>
        <taxon>Methylothermaceae</taxon>
        <taxon>Methylomarinovum</taxon>
    </lineage>
</organism>
<evidence type="ECO:0000256" key="7">
    <source>
        <dbReference type="SAM" id="MobiDB-lite"/>
    </source>
</evidence>
<comment type="subunit">
    <text evidence="6">HflC and HflK may interact to form a multimeric complex.</text>
</comment>
<dbReference type="SUPFAM" id="SSF117892">
    <property type="entry name" value="Band 7/SPFH domain"/>
    <property type="match status" value="1"/>
</dbReference>
<comment type="subcellular location">
    <subcellularLocation>
        <location evidence="1">Membrane</location>
        <topology evidence="1">Single-pass membrane protein</topology>
    </subcellularLocation>
</comment>
<name>A0AAU9C6T8_9GAMM</name>
<reference evidence="10" key="1">
    <citation type="journal article" date="2024" name="Int. J. Syst. Evol. Microbiol.">
        <title>Methylomarinovum tepidoasis sp. nov., a moderately thermophilic methanotroph of the family Methylothermaceae isolated from a deep-sea hydrothermal field.</title>
        <authorList>
            <person name="Hirayama H."/>
            <person name="Takaki Y."/>
            <person name="Abe M."/>
            <person name="Miyazaki M."/>
            <person name="Uematsu K."/>
            <person name="Matsui Y."/>
            <person name="Takai K."/>
        </authorList>
    </citation>
    <scope>NUCLEOTIDE SEQUENCE [LARGE SCALE GENOMIC DNA]</scope>
    <source>
        <strain evidence="10">IN45</strain>
    </source>
</reference>
<dbReference type="Pfam" id="PF01145">
    <property type="entry name" value="Band_7"/>
    <property type="match status" value="1"/>
</dbReference>
<dbReference type="InterPro" id="IPR010201">
    <property type="entry name" value="HflK"/>
</dbReference>
<evidence type="ECO:0000313" key="9">
    <source>
        <dbReference type="EMBL" id="BCX88095.1"/>
    </source>
</evidence>
<proteinExistence type="inferred from homology"/>
<keyword evidence="9" id="KW-0645">Protease</keyword>
<comment type="function">
    <text evidence="6">HflC and HflK could encode or regulate a protease.</text>
</comment>
<dbReference type="CDD" id="cd03404">
    <property type="entry name" value="SPFH_HflK"/>
    <property type="match status" value="1"/>
</dbReference>
<feature type="region of interest" description="Disordered" evidence="7">
    <location>
        <begin position="1"/>
        <end position="26"/>
    </location>
</feature>
<evidence type="ECO:0000256" key="6">
    <source>
        <dbReference type="RuleBase" id="RU364113"/>
    </source>
</evidence>
<keyword evidence="3 6" id="KW-0812">Transmembrane</keyword>
<evidence type="ECO:0000259" key="8">
    <source>
        <dbReference type="SMART" id="SM00244"/>
    </source>
</evidence>
<dbReference type="Proteomes" id="UP001321450">
    <property type="component" value="Chromosome"/>
</dbReference>